<keyword evidence="3" id="KW-1185">Reference proteome</keyword>
<sequence>MGQVSLHKGLVAANTFSSPQHTGNYTHTLSSPQHAPNYNLLSPSHQPNYATYKEGYNVYGIESVKI</sequence>
<gene>
    <name evidence="2" type="ORF">CRENBAI_011628</name>
</gene>
<name>A0AAV9SIP9_9TELE</name>
<dbReference type="AlphaFoldDB" id="A0AAV9SIP9"/>
<feature type="region of interest" description="Disordered" evidence="1">
    <location>
        <begin position="15"/>
        <end position="42"/>
    </location>
</feature>
<reference evidence="2 3" key="1">
    <citation type="submission" date="2021-06" db="EMBL/GenBank/DDBJ databases">
        <authorList>
            <person name="Palmer J.M."/>
        </authorList>
    </citation>
    <scope>NUCLEOTIDE SEQUENCE [LARGE SCALE GENOMIC DNA]</scope>
    <source>
        <strain evidence="2 3">MEX-2019</strain>
        <tissue evidence="2">Muscle</tissue>
    </source>
</reference>
<accession>A0AAV9SIP9</accession>
<dbReference type="EMBL" id="JAHHUM010000312">
    <property type="protein sequence ID" value="KAK5621232.1"/>
    <property type="molecule type" value="Genomic_DNA"/>
</dbReference>
<evidence type="ECO:0000256" key="1">
    <source>
        <dbReference type="SAM" id="MobiDB-lite"/>
    </source>
</evidence>
<comment type="caution">
    <text evidence="2">The sequence shown here is derived from an EMBL/GenBank/DDBJ whole genome shotgun (WGS) entry which is preliminary data.</text>
</comment>
<organism evidence="2 3">
    <name type="scientific">Crenichthys baileyi</name>
    <name type="common">White River springfish</name>
    <dbReference type="NCBI Taxonomy" id="28760"/>
    <lineage>
        <taxon>Eukaryota</taxon>
        <taxon>Metazoa</taxon>
        <taxon>Chordata</taxon>
        <taxon>Craniata</taxon>
        <taxon>Vertebrata</taxon>
        <taxon>Euteleostomi</taxon>
        <taxon>Actinopterygii</taxon>
        <taxon>Neopterygii</taxon>
        <taxon>Teleostei</taxon>
        <taxon>Neoteleostei</taxon>
        <taxon>Acanthomorphata</taxon>
        <taxon>Ovalentaria</taxon>
        <taxon>Atherinomorphae</taxon>
        <taxon>Cyprinodontiformes</taxon>
        <taxon>Goodeidae</taxon>
        <taxon>Crenichthys</taxon>
    </lineage>
</organism>
<evidence type="ECO:0000313" key="2">
    <source>
        <dbReference type="EMBL" id="KAK5621232.1"/>
    </source>
</evidence>
<evidence type="ECO:0000313" key="3">
    <source>
        <dbReference type="Proteomes" id="UP001311232"/>
    </source>
</evidence>
<dbReference type="Proteomes" id="UP001311232">
    <property type="component" value="Unassembled WGS sequence"/>
</dbReference>
<protein>
    <submittedName>
        <fullName evidence="2">Uncharacterized protein</fullName>
    </submittedName>
</protein>
<proteinExistence type="predicted"/>